<name>A4BIK1_9GAMM</name>
<dbReference type="PIRSF" id="PIRSF036354">
    <property type="entry name" value="NosR"/>
    <property type="match status" value="1"/>
</dbReference>
<feature type="transmembrane region" description="Helical" evidence="4">
    <location>
        <begin position="402"/>
        <end position="423"/>
    </location>
</feature>
<sequence>MLLSSPGWALFVSEPVPADRVLNERYPDAGFLSERIESATGKALPYWRIQQAGETVAYAFETNDLHRVPAYSGEPVNMLVFISPEGDYLHAQVLEHHEPILLVGIPESKLHDFTDQYTGLSLTDRIKVGGNRTSGQVQLDGISGATVTVMVMNVGITRGATELARALGLIEATERVTLPASIKKPVDVDLSWQELTGEGSVRRLHLKNEDIREAFSGTAAEGIDEVPQDQSQETFTDIYYTLIDLPAVGKNILGDDEYAWLQSELKPGEHVLALFGNGYSYKGSGYVRGGIFDRIQLLQNDLAISFRDLDYIRLQDIYLDDAPDFSEMSMFIIRDHHGFDPGQPFQFELLVRRQVGAIDSVFTSFKGDYQVLEKYLERPEPAVVEPERSLTEQVWYDKRIEIAFLIAGLSVLLAILFFQDVLVRYPRFLHHVRTGFLIYTVGFIGWYCAGQISIVNVFTFLQAFMSDFDWQMFLLDPIIFIMWVAVAVTALLWGRGVFCGWLCPFGALQELINEVARKLKIPQFELPFAVHERLWAIKYLILLALFGLSIQSLALAEQYAEIEPFKTTFLLKFSREWGFVLWAGLILATNLFQRKTFCRYLCPLGAALSVPTNIKLFDWLKRRDECGKPCRVCANECEIQAIQPDGTINQRECHYCLDCQMTYFNENKCPPLIKKAKKEKQRLKASGRLIEATEVN</sequence>
<evidence type="ECO:0000313" key="7">
    <source>
        <dbReference type="Proteomes" id="UP000005953"/>
    </source>
</evidence>
<feature type="transmembrane region" description="Helical" evidence="4">
    <location>
        <begin position="576"/>
        <end position="592"/>
    </location>
</feature>
<proteinExistence type="predicted"/>
<dbReference type="EMBL" id="AAOE01000026">
    <property type="protein sequence ID" value="EAR08080.1"/>
    <property type="molecule type" value="Genomic_DNA"/>
</dbReference>
<feature type="transmembrane region" description="Helical" evidence="4">
    <location>
        <begin position="536"/>
        <end position="556"/>
    </location>
</feature>
<feature type="transmembrane region" description="Helical" evidence="4">
    <location>
        <begin position="435"/>
        <end position="461"/>
    </location>
</feature>
<evidence type="ECO:0000259" key="5">
    <source>
        <dbReference type="SMART" id="SM00900"/>
    </source>
</evidence>
<keyword evidence="4" id="KW-0812">Transmembrane</keyword>
<dbReference type="AlphaFoldDB" id="A4BIK1"/>
<dbReference type="Proteomes" id="UP000005953">
    <property type="component" value="Unassembled WGS sequence"/>
</dbReference>
<keyword evidence="3 4" id="KW-0472">Membrane</keyword>
<evidence type="ECO:0000256" key="3">
    <source>
        <dbReference type="ARBA" id="ARBA00023136"/>
    </source>
</evidence>
<comment type="subcellular location">
    <subcellularLocation>
        <location evidence="1">Cell membrane</location>
    </subcellularLocation>
</comment>
<dbReference type="NCBIfam" id="NF046105">
    <property type="entry name" value="TransRegNosR"/>
    <property type="match status" value="1"/>
</dbReference>
<reference evidence="6 7" key="1">
    <citation type="submission" date="2006-02" db="EMBL/GenBank/DDBJ databases">
        <authorList>
            <person name="Pinhassi J."/>
            <person name="Pedros-Alio C."/>
            <person name="Ferriera S."/>
            <person name="Johnson J."/>
            <person name="Kravitz S."/>
            <person name="Halpern A."/>
            <person name="Remington K."/>
            <person name="Beeson K."/>
            <person name="Tran B."/>
            <person name="Rogers Y.-H."/>
            <person name="Friedman R."/>
            <person name="Venter J.C."/>
        </authorList>
    </citation>
    <scope>NUCLEOTIDE SEQUENCE [LARGE SCALE GENOMIC DNA]</scope>
    <source>
        <strain evidence="6 7">MED297</strain>
    </source>
</reference>
<dbReference type="InterPro" id="IPR017896">
    <property type="entry name" value="4Fe4S_Fe-S-bd"/>
</dbReference>
<keyword evidence="4" id="KW-1133">Transmembrane helix</keyword>
<keyword evidence="7" id="KW-1185">Reference proteome</keyword>
<feature type="domain" description="FMN-binding" evidence="5">
    <location>
        <begin position="70"/>
        <end position="163"/>
    </location>
</feature>
<dbReference type="GO" id="GO:0005886">
    <property type="term" value="C:plasma membrane"/>
    <property type="evidence" value="ECO:0007669"/>
    <property type="project" value="UniProtKB-SubCell"/>
</dbReference>
<dbReference type="STRING" id="314283.MED297_07551"/>
<keyword evidence="2" id="KW-1003">Cell membrane</keyword>
<feature type="transmembrane region" description="Helical" evidence="4">
    <location>
        <begin position="473"/>
        <end position="493"/>
    </location>
</feature>
<dbReference type="Pfam" id="PF12801">
    <property type="entry name" value="Fer4_5"/>
    <property type="match status" value="2"/>
</dbReference>
<dbReference type="InterPro" id="IPR007329">
    <property type="entry name" value="FMN-bd"/>
</dbReference>
<dbReference type="InterPro" id="IPR011399">
    <property type="entry name" value="NosR"/>
</dbReference>
<dbReference type="InterPro" id="IPR052378">
    <property type="entry name" value="NosR_regulator"/>
</dbReference>
<evidence type="ECO:0000256" key="1">
    <source>
        <dbReference type="ARBA" id="ARBA00004236"/>
    </source>
</evidence>
<evidence type="ECO:0000313" key="6">
    <source>
        <dbReference type="EMBL" id="EAR08080.1"/>
    </source>
</evidence>
<dbReference type="GO" id="GO:0003677">
    <property type="term" value="F:DNA binding"/>
    <property type="evidence" value="ECO:0007669"/>
    <property type="project" value="InterPro"/>
</dbReference>
<evidence type="ECO:0000256" key="4">
    <source>
        <dbReference type="SAM" id="Phobius"/>
    </source>
</evidence>
<dbReference type="SMART" id="SM00900">
    <property type="entry name" value="FMN_bind"/>
    <property type="match status" value="1"/>
</dbReference>
<dbReference type="GO" id="GO:0045893">
    <property type="term" value="P:positive regulation of DNA-templated transcription"/>
    <property type="evidence" value="ECO:0007669"/>
    <property type="project" value="InterPro"/>
</dbReference>
<dbReference type="RefSeq" id="WP_008045433.1">
    <property type="nucleotide sequence ID" value="NZ_CH724152.1"/>
</dbReference>
<comment type="caution">
    <text evidence="6">The sequence shown here is derived from an EMBL/GenBank/DDBJ whole genome shotgun (WGS) entry which is preliminary data.</text>
</comment>
<gene>
    <name evidence="6" type="ORF">MED297_07551</name>
</gene>
<evidence type="ECO:0000256" key="2">
    <source>
        <dbReference type="ARBA" id="ARBA00022475"/>
    </source>
</evidence>
<protein>
    <submittedName>
        <fullName evidence="6">Hypothetical NosR, Regulator of nitric oxide reductase transcription</fullName>
    </submittedName>
</protein>
<organism evidence="6 7">
    <name type="scientific">Reinekea blandensis MED297</name>
    <dbReference type="NCBI Taxonomy" id="314283"/>
    <lineage>
        <taxon>Bacteria</taxon>
        <taxon>Pseudomonadati</taxon>
        <taxon>Pseudomonadota</taxon>
        <taxon>Gammaproteobacteria</taxon>
        <taxon>Oceanospirillales</taxon>
        <taxon>Saccharospirillaceae</taxon>
        <taxon>Reinekea</taxon>
    </lineage>
</organism>
<accession>A4BIK1</accession>
<dbReference type="PANTHER" id="PTHR30224:SF4">
    <property type="entry name" value="ELECTRON TRANSPORT PROTEIN YCCM-RELATED"/>
    <property type="match status" value="1"/>
</dbReference>
<dbReference type="SUPFAM" id="SSF54862">
    <property type="entry name" value="4Fe-4S ferredoxins"/>
    <property type="match status" value="1"/>
</dbReference>
<dbReference type="HOGENOM" id="CLU_013077_0_0_6"/>
<dbReference type="GO" id="GO:0010181">
    <property type="term" value="F:FMN binding"/>
    <property type="evidence" value="ECO:0007669"/>
    <property type="project" value="InterPro"/>
</dbReference>
<dbReference type="PANTHER" id="PTHR30224">
    <property type="entry name" value="ELECTRON TRANSPORT PROTEIN"/>
    <property type="match status" value="1"/>
</dbReference>